<organism evidence="1 2">
    <name type="scientific">Sporosarcina quadrami</name>
    <dbReference type="NCBI Taxonomy" id="2762234"/>
    <lineage>
        <taxon>Bacteria</taxon>
        <taxon>Bacillati</taxon>
        <taxon>Bacillota</taxon>
        <taxon>Bacilli</taxon>
        <taxon>Bacillales</taxon>
        <taxon>Caryophanaceae</taxon>
        <taxon>Sporosarcina</taxon>
    </lineage>
</organism>
<dbReference type="Pfam" id="PF14119">
    <property type="entry name" value="DUF4288"/>
    <property type="match status" value="1"/>
</dbReference>
<gene>
    <name evidence="1" type="ORF">H9649_17525</name>
</gene>
<protein>
    <submittedName>
        <fullName evidence="1">DUF4288 domain-containing protein</fullName>
    </submittedName>
</protein>
<name>A0ABR8UEC5_9BACL</name>
<dbReference type="InterPro" id="IPR025630">
    <property type="entry name" value="DUF4288"/>
</dbReference>
<comment type="caution">
    <text evidence="1">The sequence shown here is derived from an EMBL/GenBank/DDBJ whole genome shotgun (WGS) entry which is preliminary data.</text>
</comment>
<keyword evidence="2" id="KW-1185">Reference proteome</keyword>
<dbReference type="EMBL" id="JACSQN010000030">
    <property type="protein sequence ID" value="MBD7986372.1"/>
    <property type="molecule type" value="Genomic_DNA"/>
</dbReference>
<sequence length="114" mass="13179">MHNLFSVKYLLQSIKSEDTSRYGDEEVFEEVIVLVRADGKDEAMKKVIDQYEELTYENAAGGMTTWRFVAVLDCYELVDNIEGDVDFKEVYSRYILVEIGTTAEEVIQEFSLDK</sequence>
<evidence type="ECO:0000313" key="1">
    <source>
        <dbReference type="EMBL" id="MBD7986372.1"/>
    </source>
</evidence>
<accession>A0ABR8UEC5</accession>
<evidence type="ECO:0000313" key="2">
    <source>
        <dbReference type="Proteomes" id="UP000626786"/>
    </source>
</evidence>
<reference evidence="1 2" key="1">
    <citation type="submission" date="2020-08" db="EMBL/GenBank/DDBJ databases">
        <title>A Genomic Blueprint of the Chicken Gut Microbiome.</title>
        <authorList>
            <person name="Gilroy R."/>
            <person name="Ravi A."/>
            <person name="Getino M."/>
            <person name="Pursley I."/>
            <person name="Horton D.L."/>
            <person name="Alikhan N.-F."/>
            <person name="Baker D."/>
            <person name="Gharbi K."/>
            <person name="Hall N."/>
            <person name="Watson M."/>
            <person name="Adriaenssens E.M."/>
            <person name="Foster-Nyarko E."/>
            <person name="Jarju S."/>
            <person name="Secka A."/>
            <person name="Antonio M."/>
            <person name="Oren A."/>
            <person name="Chaudhuri R."/>
            <person name="La Ragione R.M."/>
            <person name="Hildebrand F."/>
            <person name="Pallen M.J."/>
        </authorList>
    </citation>
    <scope>NUCLEOTIDE SEQUENCE [LARGE SCALE GENOMIC DNA]</scope>
    <source>
        <strain evidence="1 2">Sa2YVA2</strain>
    </source>
</reference>
<dbReference type="Proteomes" id="UP000626786">
    <property type="component" value="Unassembled WGS sequence"/>
</dbReference>
<proteinExistence type="predicted"/>
<dbReference type="RefSeq" id="WP_191696195.1">
    <property type="nucleotide sequence ID" value="NZ_JACSQN010000030.1"/>
</dbReference>